<dbReference type="AlphaFoldDB" id="A0A9D1JPZ5"/>
<accession>A0A9D1JPZ5</accession>
<organism evidence="1 2">
    <name type="scientific">Candidatus Scybalocola faecigallinarum</name>
    <dbReference type="NCBI Taxonomy" id="2840941"/>
    <lineage>
        <taxon>Bacteria</taxon>
        <taxon>Bacillati</taxon>
        <taxon>Bacillota</taxon>
        <taxon>Clostridia</taxon>
        <taxon>Lachnospirales</taxon>
        <taxon>Lachnospiraceae</taxon>
        <taxon>Lachnospiraceae incertae sedis</taxon>
        <taxon>Candidatus Scybalocola (ex Gilroy et al. 2021)</taxon>
    </lineage>
</organism>
<reference evidence="1" key="2">
    <citation type="journal article" date="2021" name="PeerJ">
        <title>Extensive microbial diversity within the chicken gut microbiome revealed by metagenomics and culture.</title>
        <authorList>
            <person name="Gilroy R."/>
            <person name="Ravi A."/>
            <person name="Getino M."/>
            <person name="Pursley I."/>
            <person name="Horton D.L."/>
            <person name="Alikhan N.F."/>
            <person name="Baker D."/>
            <person name="Gharbi K."/>
            <person name="Hall N."/>
            <person name="Watson M."/>
            <person name="Adriaenssens E.M."/>
            <person name="Foster-Nyarko E."/>
            <person name="Jarju S."/>
            <person name="Secka A."/>
            <person name="Antonio M."/>
            <person name="Oren A."/>
            <person name="Chaudhuri R.R."/>
            <person name="La Ragione R."/>
            <person name="Hildebrand F."/>
            <person name="Pallen M.J."/>
        </authorList>
    </citation>
    <scope>NUCLEOTIDE SEQUENCE</scope>
    <source>
        <strain evidence="1">CHK178-757</strain>
    </source>
</reference>
<protein>
    <submittedName>
        <fullName evidence="1">Uncharacterized protein</fullName>
    </submittedName>
</protein>
<gene>
    <name evidence="1" type="ORF">IAB46_03480</name>
</gene>
<comment type="caution">
    <text evidence="1">The sequence shown here is derived from an EMBL/GenBank/DDBJ whole genome shotgun (WGS) entry which is preliminary data.</text>
</comment>
<name>A0A9D1JPZ5_9FIRM</name>
<evidence type="ECO:0000313" key="2">
    <source>
        <dbReference type="Proteomes" id="UP000823927"/>
    </source>
</evidence>
<proteinExistence type="predicted"/>
<sequence>MNTLTVRWSAMDGAAQNMEQIRKSLGTVASGISSVSQGLSFSGASSREMASRLKNIAQDISLQEQTASGLGNVLAQARSRYQSCENAIAGETLDEALQAVLQIIRNPALKEMLDSTDSSGLTMAEKLLTGLIGEFGAIGKGANAVFDLFDSDKSVGEKVVDVSSAGVGITGIIGGWMSSGMNKDEILDYLLGINEKIIPQDTTFWSALKNEFSEYALENSDDMTKAAKVGNRLSVGAKWAGGLLTFAGSAMDNYDEYESGEISGGRAVAETVTETAVDVGTDAVLTAGVTAGLAALGVTSAPALVIGGGVVLAKWGLDCVCENFWGKDFSETVSDGLLDMGEAIADGAGEFVSDMADGAKKVCDAVGDAVGKTAKNISSGVKSAWDSLTGWAFG</sequence>
<evidence type="ECO:0000313" key="1">
    <source>
        <dbReference type="EMBL" id="HIS46617.1"/>
    </source>
</evidence>
<dbReference type="Proteomes" id="UP000823927">
    <property type="component" value="Unassembled WGS sequence"/>
</dbReference>
<reference evidence="1" key="1">
    <citation type="submission" date="2020-10" db="EMBL/GenBank/DDBJ databases">
        <authorList>
            <person name="Gilroy R."/>
        </authorList>
    </citation>
    <scope>NUCLEOTIDE SEQUENCE</scope>
    <source>
        <strain evidence="1">CHK178-757</strain>
    </source>
</reference>
<dbReference type="EMBL" id="DVIT01000013">
    <property type="protein sequence ID" value="HIS46617.1"/>
    <property type="molecule type" value="Genomic_DNA"/>
</dbReference>